<dbReference type="InterPro" id="IPR050445">
    <property type="entry name" value="Bact_polysacc_biosynth/exp"/>
</dbReference>
<keyword evidence="1" id="KW-0812">Transmembrane</keyword>
<dbReference type="PANTHER" id="PTHR32309">
    <property type="entry name" value="TYROSINE-PROTEIN KINASE"/>
    <property type="match status" value="1"/>
</dbReference>
<name>A0ABW5NT34_9FLAO</name>
<sequence>MNDIKTDEITFKTIILEIKGWFNFILSKFKFIFLAGILGAALGVCYSLMKKDIYVATLTFALEEDNAGASGALGLVGQLGLDVGGGAGGAFAGGNLISLFKSRKMIEQTLLTDIAVNGKKISLAEMYIQENKWRDGWKKLPKIKNLKFLPYANRDSFTREQDSVLELIFKNLSAANLDVSQKDKKIGMISIETKSTNEHFSKVFTESLANVVSDFYIETKTEKSKINMEILQRQLDSIRGELNGSISGVAVANDRTFALNPALNVKRVPSVRKQVDVQANTTILTELIKQTELAKVTLRKETPLIQVIDRPIYPLKKERFGKAKGIVFGGFIGGFLAVMYFIVRRLYGILMKE</sequence>
<dbReference type="EMBL" id="JBHUMD010000005">
    <property type="protein sequence ID" value="MFD2601229.1"/>
    <property type="molecule type" value="Genomic_DNA"/>
</dbReference>
<protein>
    <submittedName>
        <fullName evidence="2">Lipopolysaccharide biosynthesis protein</fullName>
    </submittedName>
</protein>
<keyword evidence="1" id="KW-1133">Transmembrane helix</keyword>
<gene>
    <name evidence="2" type="ORF">ACFSR3_04110</name>
</gene>
<organism evidence="2 3">
    <name type="scientific">Flavobacterium suzhouense</name>
    <dbReference type="NCBI Taxonomy" id="1529638"/>
    <lineage>
        <taxon>Bacteria</taxon>
        <taxon>Pseudomonadati</taxon>
        <taxon>Bacteroidota</taxon>
        <taxon>Flavobacteriia</taxon>
        <taxon>Flavobacteriales</taxon>
        <taxon>Flavobacteriaceae</taxon>
        <taxon>Flavobacterium</taxon>
    </lineage>
</organism>
<dbReference type="PANTHER" id="PTHR32309:SF31">
    <property type="entry name" value="CAPSULAR EXOPOLYSACCHARIDE FAMILY"/>
    <property type="match status" value="1"/>
</dbReference>
<feature type="transmembrane region" description="Helical" evidence="1">
    <location>
        <begin position="31"/>
        <end position="49"/>
    </location>
</feature>
<evidence type="ECO:0000313" key="3">
    <source>
        <dbReference type="Proteomes" id="UP001597480"/>
    </source>
</evidence>
<keyword evidence="3" id="KW-1185">Reference proteome</keyword>
<accession>A0ABW5NT34</accession>
<proteinExistence type="predicted"/>
<comment type="caution">
    <text evidence="2">The sequence shown here is derived from an EMBL/GenBank/DDBJ whole genome shotgun (WGS) entry which is preliminary data.</text>
</comment>
<reference evidence="3" key="1">
    <citation type="journal article" date="2019" name="Int. J. Syst. Evol. Microbiol.">
        <title>The Global Catalogue of Microorganisms (GCM) 10K type strain sequencing project: providing services to taxonomists for standard genome sequencing and annotation.</title>
        <authorList>
            <consortium name="The Broad Institute Genomics Platform"/>
            <consortium name="The Broad Institute Genome Sequencing Center for Infectious Disease"/>
            <person name="Wu L."/>
            <person name="Ma J."/>
        </authorList>
    </citation>
    <scope>NUCLEOTIDE SEQUENCE [LARGE SCALE GENOMIC DNA]</scope>
    <source>
        <strain evidence="3">KCTC 42107</strain>
    </source>
</reference>
<evidence type="ECO:0000256" key="1">
    <source>
        <dbReference type="SAM" id="Phobius"/>
    </source>
</evidence>
<feature type="transmembrane region" description="Helical" evidence="1">
    <location>
        <begin position="325"/>
        <end position="343"/>
    </location>
</feature>
<dbReference type="RefSeq" id="WP_379819850.1">
    <property type="nucleotide sequence ID" value="NZ_JBHUMD010000005.1"/>
</dbReference>
<keyword evidence="1" id="KW-0472">Membrane</keyword>
<dbReference type="Proteomes" id="UP001597480">
    <property type="component" value="Unassembled WGS sequence"/>
</dbReference>
<evidence type="ECO:0000313" key="2">
    <source>
        <dbReference type="EMBL" id="MFD2601229.1"/>
    </source>
</evidence>